<feature type="region of interest" description="Disordered" evidence="1">
    <location>
        <begin position="1948"/>
        <end position="1975"/>
    </location>
</feature>
<feature type="region of interest" description="Disordered" evidence="1">
    <location>
        <begin position="2132"/>
        <end position="2153"/>
    </location>
</feature>
<organism evidence="2 3">
    <name type="scientific">Loa loa</name>
    <name type="common">Eye worm</name>
    <name type="synonym">Filaria loa</name>
    <dbReference type="NCBI Taxonomy" id="7209"/>
    <lineage>
        <taxon>Eukaryota</taxon>
        <taxon>Metazoa</taxon>
        <taxon>Ecdysozoa</taxon>
        <taxon>Nematoda</taxon>
        <taxon>Chromadorea</taxon>
        <taxon>Rhabditida</taxon>
        <taxon>Spirurina</taxon>
        <taxon>Spiruromorpha</taxon>
        <taxon>Filarioidea</taxon>
        <taxon>Onchocercidae</taxon>
        <taxon>Loa</taxon>
    </lineage>
</organism>
<sequence>METYEGPVDSIYRIQDVESEPIEHLVTVYHSGRSDEFVPMEEKKPSVDVGEVFTDAAQALGAKITGLFKRGPAHLDYPTSGPYDGPLASTSLAWDVEGEPLQQHVSVYHSGRSDEPMTKIVEIPTEISLEEVPVVEKPTVTAKIITGLFKKDETYLDYPAMETYEGPVDSIYRIQDVESEPIEHLVTVYHSGRSDEFVPMEEKKPSVDVGEVFTDAAQALGAKITGLFKRGPAHLDYPTSGPYDGPLASTSLAWDVEGEPLQQHVSVYHSGRSDEPMTKIVEIPTEISLEEVPVVEKPTVTAKIITGLFKKDETYLDYPAMETYEGPVDSIYRIQDVESEPIEHLVTVYHSGRSDEFVPMEEKKPSVDVGEVFTDAAQALGAKITGLFKRGPAHLDYPTSGPYDGPLASTSLAWDVEGEPLQQHVSVYHSGRSDEPMTKIVEIPTEISLEEVPVVEKPTVTAKIITGLFKKDETYLDYPAMETYEGPVDSIYRIQDVESEPIEHLVTVYHSGRSDEFVPMEEKKPSVDVGEVFTDAAQALGAKITGLFKRGPAHLDYPTSGPYDGPLASTSLAWDVEGEPLQQHVSVYHSGRSDEPMTKIVEIPTEISLEEVPVVEKPTVTAKIITGLFKKDETYLDYPAMETYEGPVDSIYRIQDVESEPIEHLVTVYHSGRSDEFVPMEEKKPSVDVGEVFTDAAQALGAKITGLFKRGPAHLDYPTSGPYDGPLASTSLAWDVEGEPLQQHVSVYHSGRSDEPMTKIVEIPTEISLEEVPVVEKPTVTAKIITGLFKKDETYLDYPAMETYEGPVDSIYRIQDVESEPIEHLVTVYHSGRSDEFVPMEEKKPSVDVGEVFTDAAQALGAKITGLFKRGPAHLDYPTSGPYDGPLASTSLAWDVEGEPLQQHVSVYHSGRSDEPMTKIVEIPTEISLEEVPVVEKPTVTAKIITGLFKKDETYLDYPAMETYEGPVDSIYRIQDVESEPIEHLVTVYHSGRSDEFVPMEEKKPSVDVGEVFTDAAQALGAKITGLFKRGPAHLDYPTSGPYDGPLASTSLAWDVEGEPLQQHVSVYHSGRSDEPMTKIVEIPTEISLEEVPVVEKPTVTAKIITGLFKKDETYLDYPAMETYEGPVDSIYRIQDVESEPIEHLVTVYHSGRSDEFVPMEEKKPSVDVGEVFTDAAQALGAKITGLFKRGPAHLDYPTSGPYDGPLASTSLAWDVEGEPLQQHVSVYHSGRSDEPMTKIVEIPTEISLEEVPVVEKPTVTAKIITGLFKKDETYLDYPAMETYEGPVDSIYRIQDVESEPIEHLVTVYHSGRSDEFVPMEEKKPSVDVGEVFTDAAQALGAKITGLFKRGPAHLDYPTSGPYDGPLASTSLAWDVEGEPLQQHVSVYHSGRSDEPMTKIVEIPTEISLEEVPVVEKPTVTAKIITGLFKKDETYLDYPAMETYEGPVDSIYRIQDVESEPIEHLVTVYHSGRSDEFVPMEEKKPSVDVGEVFTDAAQALGAKITGLFKRGPAHLDYPTSGPYDGPLASTSLAWDVEGEPLQQHVSVYHSGRSDEPMTKIVEIPTEISLEEVPVVEKPTVTAKIITGLFKKDETYLDYPAMETYEGPVDSIYRIQDVESEPIEHLVTVYHSGRSDEFVPVKKVRVTPTQDRVDGFASSVHTMSMVLLGKKDVLRDHSVSETYVGPLSHLPFSRDVECLPLQLFVNIYHSGRSDLMPGELPFHFFAREDKISDTKVESRLYPPFKDTDFHDRMFQFDNVKPLVPPCTAAYAGNEYKICRPLEPPTSPSKPEHRANDFDISISGRIASGRTLPVGIAHPVPKISEIPKSRHYDEIAEVRRSEVTSTPHDFDYHRKTREVDYWIGRRSERQSKPYRDLTADIGIDLASDVGWEERNIFETQPLETTGIRQSARDYSTYPSKVRARKVSPTAHLHWTTVSEKTSISYKKRISIERRRPHQTSSPQLATYRRQYRPPPPPPEVSAYARHDRAVFESSTLPRTYAGVAIEGDLRMQRARYEASSLPSSYYSSTETRIERNPVRYDLPRPSTPPRYEYWAGERNKWTVEGSPKQFSITDQNGHSAYDDYYMKRTKQEALHYQKSNLEEIPIISLIKDLPMIEDGADECSCASILPASRIETQDLPPGEHSRPSRSAPLRRARQRIRNLCTML</sequence>
<reference evidence="3" key="2">
    <citation type="submission" date="2016-11" db="UniProtKB">
        <authorList>
            <consortium name="WormBaseParasite"/>
        </authorList>
    </citation>
    <scope>IDENTIFICATION</scope>
</reference>
<accession>A0A1I7V5Q5</accession>
<dbReference type="WBParaSite" id="EN70_10167">
    <property type="protein sequence ID" value="EN70_10167"/>
    <property type="gene ID" value="EN70_10167"/>
</dbReference>
<protein>
    <submittedName>
        <fullName evidence="3">LPXTG cell wall anchor domain-containing protein</fullName>
    </submittedName>
</protein>
<dbReference type="Proteomes" id="UP000095285">
    <property type="component" value="Unassembled WGS sequence"/>
</dbReference>
<keyword evidence="2" id="KW-1185">Reference proteome</keyword>
<dbReference type="STRING" id="7209.A0A1I7V5Q5"/>
<evidence type="ECO:0000313" key="2">
    <source>
        <dbReference type="Proteomes" id="UP000095285"/>
    </source>
</evidence>
<evidence type="ECO:0000313" key="3">
    <source>
        <dbReference type="WBParaSite" id="EN70_10167"/>
    </source>
</evidence>
<evidence type="ECO:0000256" key="1">
    <source>
        <dbReference type="SAM" id="MobiDB-lite"/>
    </source>
</evidence>
<reference evidence="2" key="1">
    <citation type="submission" date="2012-04" db="EMBL/GenBank/DDBJ databases">
        <title>The Genome Sequence of Loa loa.</title>
        <authorList>
            <consortium name="The Broad Institute Genome Sequencing Platform"/>
            <consortium name="Broad Institute Genome Sequencing Center for Infectious Disease"/>
            <person name="Nutman T.B."/>
            <person name="Fink D.L."/>
            <person name="Russ C."/>
            <person name="Young S."/>
            <person name="Zeng Q."/>
            <person name="Gargeya S."/>
            <person name="Alvarado L."/>
            <person name="Berlin A."/>
            <person name="Chapman S.B."/>
            <person name="Chen Z."/>
            <person name="Freedman E."/>
            <person name="Gellesch M."/>
            <person name="Goldberg J."/>
            <person name="Griggs A."/>
            <person name="Gujja S."/>
            <person name="Heilman E.R."/>
            <person name="Heiman D."/>
            <person name="Howarth C."/>
            <person name="Mehta T."/>
            <person name="Neiman D."/>
            <person name="Pearson M."/>
            <person name="Roberts A."/>
            <person name="Saif S."/>
            <person name="Shea T."/>
            <person name="Shenoy N."/>
            <person name="Sisk P."/>
            <person name="Stolte C."/>
            <person name="Sykes S."/>
            <person name="White J."/>
            <person name="Yandava C."/>
            <person name="Haas B."/>
            <person name="Henn M.R."/>
            <person name="Nusbaum C."/>
            <person name="Birren B."/>
        </authorList>
    </citation>
    <scope>NUCLEOTIDE SEQUENCE [LARGE SCALE GENOMIC DNA]</scope>
</reference>
<proteinExistence type="predicted"/>
<name>A0A1I7V5Q5_LOALO</name>